<gene>
    <name evidence="1" type="ORF">CEXT_519391</name>
</gene>
<reference evidence="1 2" key="1">
    <citation type="submission" date="2021-06" db="EMBL/GenBank/DDBJ databases">
        <title>Caerostris extrusa draft genome.</title>
        <authorList>
            <person name="Kono N."/>
            <person name="Arakawa K."/>
        </authorList>
    </citation>
    <scope>NUCLEOTIDE SEQUENCE [LARGE SCALE GENOMIC DNA]</scope>
</reference>
<comment type="caution">
    <text evidence="1">The sequence shown here is derived from an EMBL/GenBank/DDBJ whole genome shotgun (WGS) entry which is preliminary data.</text>
</comment>
<sequence length="74" mass="8583">MKYYTTLIEQRHFLEAVRNCRSIGCLNAPRWHLDLDRPVIAVIKTVIAVYAVRGMNLCPIACDDYNPQDRNSIF</sequence>
<organism evidence="1 2">
    <name type="scientific">Caerostris extrusa</name>
    <name type="common">Bark spider</name>
    <name type="synonym">Caerostris bankana</name>
    <dbReference type="NCBI Taxonomy" id="172846"/>
    <lineage>
        <taxon>Eukaryota</taxon>
        <taxon>Metazoa</taxon>
        <taxon>Ecdysozoa</taxon>
        <taxon>Arthropoda</taxon>
        <taxon>Chelicerata</taxon>
        <taxon>Arachnida</taxon>
        <taxon>Araneae</taxon>
        <taxon>Araneomorphae</taxon>
        <taxon>Entelegynae</taxon>
        <taxon>Araneoidea</taxon>
        <taxon>Araneidae</taxon>
        <taxon>Caerostris</taxon>
    </lineage>
</organism>
<dbReference type="EMBL" id="BPLR01015368">
    <property type="protein sequence ID" value="GIY75608.1"/>
    <property type="molecule type" value="Genomic_DNA"/>
</dbReference>
<dbReference type="Proteomes" id="UP001054945">
    <property type="component" value="Unassembled WGS sequence"/>
</dbReference>
<name>A0AAV4VZM7_CAEEX</name>
<keyword evidence="2" id="KW-1185">Reference proteome</keyword>
<proteinExistence type="predicted"/>
<evidence type="ECO:0000313" key="1">
    <source>
        <dbReference type="EMBL" id="GIY75608.1"/>
    </source>
</evidence>
<dbReference type="AlphaFoldDB" id="A0AAV4VZM7"/>
<accession>A0AAV4VZM7</accession>
<protein>
    <submittedName>
        <fullName evidence="1">Uncharacterized protein</fullName>
    </submittedName>
</protein>
<evidence type="ECO:0000313" key="2">
    <source>
        <dbReference type="Proteomes" id="UP001054945"/>
    </source>
</evidence>